<accession>A0ABY4E818</accession>
<sequence length="73" mass="8428">MESVDILIPFFWFAYFVCLGFWYVELAAKKTWQCVQYHVWDYAFIGIVLILFPFFIAAVALLVAIQGVSDAVL</sequence>
<gene>
    <name evidence="2" type="ORF">LVJ82_00690</name>
</gene>
<keyword evidence="1" id="KW-0812">Transmembrane</keyword>
<dbReference type="Proteomes" id="UP000832011">
    <property type="component" value="Chromosome"/>
</dbReference>
<feature type="transmembrane region" description="Helical" evidence="1">
    <location>
        <begin position="39"/>
        <end position="65"/>
    </location>
</feature>
<evidence type="ECO:0000313" key="2">
    <source>
        <dbReference type="EMBL" id="UOO89532.1"/>
    </source>
</evidence>
<evidence type="ECO:0000256" key="1">
    <source>
        <dbReference type="SAM" id="Phobius"/>
    </source>
</evidence>
<keyword evidence="3" id="KW-1185">Reference proteome</keyword>
<dbReference type="EMBL" id="CP091511">
    <property type="protein sequence ID" value="UOO89532.1"/>
    <property type="molecule type" value="Genomic_DNA"/>
</dbReference>
<proteinExistence type="predicted"/>
<feature type="transmembrane region" description="Helical" evidence="1">
    <location>
        <begin position="6"/>
        <end position="27"/>
    </location>
</feature>
<reference evidence="2 3" key="1">
    <citation type="journal article" date="2022" name="Res Sq">
        <title>Evolution of multicellular longitudinally dividing oral cavity symbionts (Neisseriaceae).</title>
        <authorList>
            <person name="Nyongesa S."/>
            <person name="Weber P."/>
            <person name="Bernet E."/>
            <person name="Pullido F."/>
            <person name="Nieckarz M."/>
            <person name="Delaby M."/>
            <person name="Nieves C."/>
            <person name="Viehboeck T."/>
            <person name="Krause N."/>
            <person name="Rivera-Millot A."/>
            <person name="Nakamura A."/>
            <person name="Vischer N."/>
            <person name="VanNieuwenhze M."/>
            <person name="Brun Y."/>
            <person name="Cava F."/>
            <person name="Bulgheresi S."/>
            <person name="Veyrier F."/>
        </authorList>
    </citation>
    <scope>NUCLEOTIDE SEQUENCE [LARGE SCALE GENOMIC DNA]</scope>
    <source>
        <strain evidence="2 3">SN4</strain>
    </source>
</reference>
<name>A0ABY4E818_9NEIS</name>
<keyword evidence="1" id="KW-0472">Membrane</keyword>
<keyword evidence="1" id="KW-1133">Transmembrane helix</keyword>
<dbReference type="RefSeq" id="WP_058357220.1">
    <property type="nucleotide sequence ID" value="NZ_CABKVG010000010.1"/>
</dbReference>
<evidence type="ECO:0000313" key="3">
    <source>
        <dbReference type="Proteomes" id="UP000832011"/>
    </source>
</evidence>
<protein>
    <submittedName>
        <fullName evidence="2">Uncharacterized protein</fullName>
    </submittedName>
</protein>
<organism evidence="2 3">
    <name type="scientific">Vitreoscilla massiliensis</name>
    <dbReference type="NCBI Taxonomy" id="1689272"/>
    <lineage>
        <taxon>Bacteria</taxon>
        <taxon>Pseudomonadati</taxon>
        <taxon>Pseudomonadota</taxon>
        <taxon>Betaproteobacteria</taxon>
        <taxon>Neisseriales</taxon>
        <taxon>Neisseriaceae</taxon>
        <taxon>Vitreoscilla</taxon>
    </lineage>
</organism>